<dbReference type="EMBL" id="AY959338">
    <property type="protein sequence ID" value="AAX39837.1"/>
    <property type="molecule type" value="Genomic_DNA"/>
</dbReference>
<feature type="transmembrane region" description="Helical" evidence="17">
    <location>
        <begin position="292"/>
        <end position="312"/>
    </location>
</feature>
<keyword evidence="9" id="KW-1278">Translocase</keyword>
<dbReference type="GO" id="GO:0031966">
    <property type="term" value="C:mitochondrial membrane"/>
    <property type="evidence" value="ECO:0007669"/>
    <property type="project" value="UniProtKB-SubCell"/>
</dbReference>
<evidence type="ECO:0000256" key="5">
    <source>
        <dbReference type="ARBA" id="ARBA00021006"/>
    </source>
</evidence>
<dbReference type="InterPro" id="IPR001750">
    <property type="entry name" value="ND/Mrp_TM"/>
</dbReference>
<evidence type="ECO:0000256" key="16">
    <source>
        <dbReference type="ARBA" id="ARBA00049551"/>
    </source>
</evidence>
<gene>
    <name evidence="19" type="primary">ND4</name>
</gene>
<evidence type="ECO:0000313" key="19">
    <source>
        <dbReference type="EMBL" id="AAX39837.1"/>
    </source>
</evidence>
<name>Q1EDK0_TIGJA</name>
<evidence type="ECO:0000256" key="8">
    <source>
        <dbReference type="ARBA" id="ARBA00022692"/>
    </source>
</evidence>
<keyword evidence="12 17" id="KW-0520">NAD</keyword>
<dbReference type="GO" id="GO:0015990">
    <property type="term" value="P:electron transport coupled proton transport"/>
    <property type="evidence" value="ECO:0007669"/>
    <property type="project" value="TreeGrafter"/>
</dbReference>
<dbReference type="GO" id="GO:0003954">
    <property type="term" value="F:NADH dehydrogenase activity"/>
    <property type="evidence" value="ECO:0007669"/>
    <property type="project" value="TreeGrafter"/>
</dbReference>
<dbReference type="AlphaFoldDB" id="Q1EDK0"/>
<comment type="catalytic activity">
    <reaction evidence="16 17">
        <text>a ubiquinone + NADH + 5 H(+)(in) = a ubiquinol + NAD(+) + 4 H(+)(out)</text>
        <dbReference type="Rhea" id="RHEA:29091"/>
        <dbReference type="Rhea" id="RHEA-COMP:9565"/>
        <dbReference type="Rhea" id="RHEA-COMP:9566"/>
        <dbReference type="ChEBI" id="CHEBI:15378"/>
        <dbReference type="ChEBI" id="CHEBI:16389"/>
        <dbReference type="ChEBI" id="CHEBI:17976"/>
        <dbReference type="ChEBI" id="CHEBI:57540"/>
        <dbReference type="ChEBI" id="CHEBI:57945"/>
        <dbReference type="EC" id="7.1.1.2"/>
    </reaction>
</comment>
<evidence type="ECO:0000256" key="6">
    <source>
        <dbReference type="ARBA" id="ARBA00022448"/>
    </source>
</evidence>
<proteinExistence type="inferred from homology"/>
<evidence type="ECO:0000256" key="7">
    <source>
        <dbReference type="ARBA" id="ARBA00022660"/>
    </source>
</evidence>
<evidence type="ECO:0000256" key="13">
    <source>
        <dbReference type="ARBA" id="ARBA00023075"/>
    </source>
</evidence>
<feature type="transmembrane region" description="Helical" evidence="17">
    <location>
        <begin position="172"/>
        <end position="194"/>
    </location>
</feature>
<comment type="subcellular location">
    <subcellularLocation>
        <location evidence="2 17">Mitochondrion membrane</location>
        <topology evidence="2 17">Multi-pass membrane protein</topology>
    </subcellularLocation>
</comment>
<comment type="function">
    <text evidence="1">Core subunit of the mitochondrial membrane respiratory chain NADH dehydrogenase (Complex I) that is believed to belong to the minimal assembly required for catalysis. Complex I functions in the transfer of electrons from NADH to the respiratory chain. The immediate electron acceptor for the enzyme is believed to be ubiquinone.</text>
</comment>
<dbReference type="Pfam" id="PF00361">
    <property type="entry name" value="Proton_antipo_M"/>
    <property type="match status" value="1"/>
</dbReference>
<evidence type="ECO:0000256" key="2">
    <source>
        <dbReference type="ARBA" id="ARBA00004225"/>
    </source>
</evidence>
<evidence type="ECO:0000256" key="14">
    <source>
        <dbReference type="ARBA" id="ARBA00023128"/>
    </source>
</evidence>
<keyword evidence="6 17" id="KW-0813">Transport</keyword>
<evidence type="ECO:0000256" key="9">
    <source>
        <dbReference type="ARBA" id="ARBA00022967"/>
    </source>
</evidence>
<evidence type="ECO:0000256" key="17">
    <source>
        <dbReference type="RuleBase" id="RU003297"/>
    </source>
</evidence>
<comment type="function">
    <text evidence="17">Core subunit of the mitochondrial membrane respiratory chain NADH dehydrogenase (Complex I) which catalyzes electron transfer from NADH through the respiratory chain, using ubiquinone as an electron acceptor. Essential for the catalytic activity and assembly of complex I.</text>
</comment>
<feature type="domain" description="NADH:quinone oxidoreductase/Mrp antiporter transmembrane" evidence="18">
    <location>
        <begin position="96"/>
        <end position="377"/>
    </location>
</feature>
<feature type="transmembrane region" description="Helical" evidence="17">
    <location>
        <begin position="206"/>
        <end position="226"/>
    </location>
</feature>
<comment type="similarity">
    <text evidence="3 17">Belongs to the complex I subunit 4 family.</text>
</comment>
<geneLocation type="mitochondrion" evidence="19"/>
<dbReference type="InterPro" id="IPR003918">
    <property type="entry name" value="NADH_UbQ_OxRdtase"/>
</dbReference>
<keyword evidence="15 17" id="KW-0472">Membrane</keyword>
<protein>
    <recommendedName>
        <fullName evidence="5 17">NADH-ubiquinone oxidoreductase chain 4</fullName>
        <ecNumber evidence="4 17">7.1.1.2</ecNumber>
    </recommendedName>
</protein>
<dbReference type="GO" id="GO:0008137">
    <property type="term" value="F:NADH dehydrogenase (ubiquinone) activity"/>
    <property type="evidence" value="ECO:0007669"/>
    <property type="project" value="UniProtKB-UniRule"/>
</dbReference>
<evidence type="ECO:0000259" key="18">
    <source>
        <dbReference type="Pfam" id="PF00361"/>
    </source>
</evidence>
<organism evidence="19">
    <name type="scientific">Tigriopus japonicus</name>
    <name type="common">Copepod</name>
    <dbReference type="NCBI Taxonomy" id="158387"/>
    <lineage>
        <taxon>Eukaryota</taxon>
        <taxon>Metazoa</taxon>
        <taxon>Ecdysozoa</taxon>
        <taxon>Arthropoda</taxon>
        <taxon>Crustacea</taxon>
        <taxon>Multicrustacea</taxon>
        <taxon>Hexanauplia</taxon>
        <taxon>Copepoda</taxon>
        <taxon>Harpacticoida</taxon>
        <taxon>Harpacticidae</taxon>
        <taxon>Tigriopus</taxon>
    </lineage>
</organism>
<keyword evidence="8 17" id="KW-0812">Transmembrane</keyword>
<accession>Q1EDK0</accession>
<dbReference type="PANTHER" id="PTHR43507">
    <property type="entry name" value="NADH-UBIQUINONE OXIDOREDUCTASE CHAIN 4"/>
    <property type="match status" value="1"/>
</dbReference>
<sequence>MFWYVKFTWGGLHPSLLVGLMVASYFYLFVSFSGGSSLWALSGTWFGVDEMSFFLLILSKMIFLWIILAGSSETRVYLTVVYSMGYLVGGCFYLHSVIIFYSFFEASLIPMMILILGWGYQPERLEASKYLLAYTVFFSFPLLLCILSLEWGGEGVGFWVGFWWSVEWGMRISGGGYVISSFYSKNAVVWYSFVMPKAHVEASSGGSMILAAVLLKLGGIGVWRVAPALSGLNSSVLVLGGVGLWGGAVISVVCLVQSDLKLLVAYSSVAHMSLVIWGLLGNTVLSSHGGMLMMVAHGFASSGLFYVAGILFKEVGSRSLILNQGLLVGVPGLALWWFLLQCLSMATPPSMNFFSEIEILIFSYSFGVLGWLAILVMGFFSVAYSMLCYTMTSHGRPSSTSRSTSGYGVERQVMLFHVVGSMGLLFTASGV</sequence>
<evidence type="ECO:0000256" key="3">
    <source>
        <dbReference type="ARBA" id="ARBA00009025"/>
    </source>
</evidence>
<reference evidence="19" key="1">
    <citation type="journal article" date="2006" name="J. Exp. Mar. Biol. Ecol.">
        <title>The complete mitochondrial genome of the intertidal copepod Tigriopus sp. (Copepoda, Harpactidae) from Korea and phylogenetic considerations.</title>
        <authorList>
            <person name="Jung S.-O."/>
            <person name="Lee Y.-M."/>
            <person name="Park T.-J."/>
            <person name="Park H.G."/>
            <person name="Hagiwara H."/>
            <person name="Leung K.M.Y."/>
            <person name="Dahms H.-U."/>
            <person name="Lee W."/>
            <person name="Lee J.-S."/>
        </authorList>
    </citation>
    <scope>NUCLEOTIDE SEQUENCE</scope>
</reference>
<keyword evidence="7 17" id="KW-0679">Respiratory chain</keyword>
<feature type="transmembrane region" description="Helical" evidence="17">
    <location>
        <begin position="232"/>
        <end position="256"/>
    </location>
</feature>
<dbReference type="EC" id="7.1.1.2" evidence="4 17"/>
<feature type="transmembrane region" description="Helical" evidence="17">
    <location>
        <begin position="263"/>
        <end position="280"/>
    </location>
</feature>
<keyword evidence="14 17" id="KW-0496">Mitochondrion</keyword>
<feature type="transmembrane region" description="Helical" evidence="17">
    <location>
        <begin position="130"/>
        <end position="152"/>
    </location>
</feature>
<keyword evidence="11 17" id="KW-1133">Transmembrane helix</keyword>
<feature type="transmembrane region" description="Helical" evidence="17">
    <location>
        <begin position="20"/>
        <end position="41"/>
    </location>
</feature>
<feature type="transmembrane region" description="Helical" evidence="17">
    <location>
        <begin position="319"/>
        <end position="339"/>
    </location>
</feature>
<feature type="transmembrane region" description="Helical" evidence="17">
    <location>
        <begin position="53"/>
        <end position="72"/>
    </location>
</feature>
<evidence type="ECO:0000256" key="1">
    <source>
        <dbReference type="ARBA" id="ARBA00003257"/>
    </source>
</evidence>
<dbReference type="GO" id="GO:0042773">
    <property type="term" value="P:ATP synthesis coupled electron transport"/>
    <property type="evidence" value="ECO:0007669"/>
    <property type="project" value="InterPro"/>
</dbReference>
<evidence type="ECO:0000256" key="11">
    <source>
        <dbReference type="ARBA" id="ARBA00022989"/>
    </source>
</evidence>
<dbReference type="PANTHER" id="PTHR43507:SF20">
    <property type="entry name" value="NADH-UBIQUINONE OXIDOREDUCTASE CHAIN 4"/>
    <property type="match status" value="1"/>
</dbReference>
<feature type="transmembrane region" description="Helical" evidence="17">
    <location>
        <begin position="359"/>
        <end position="392"/>
    </location>
</feature>
<dbReference type="GO" id="GO:0048039">
    <property type="term" value="F:ubiquinone binding"/>
    <property type="evidence" value="ECO:0007669"/>
    <property type="project" value="TreeGrafter"/>
</dbReference>
<evidence type="ECO:0000256" key="12">
    <source>
        <dbReference type="ARBA" id="ARBA00023027"/>
    </source>
</evidence>
<keyword evidence="13 17" id="KW-0830">Ubiquinone</keyword>
<evidence type="ECO:0000256" key="15">
    <source>
        <dbReference type="ARBA" id="ARBA00023136"/>
    </source>
</evidence>
<dbReference type="PRINTS" id="PR01437">
    <property type="entry name" value="NUOXDRDTASE4"/>
</dbReference>
<evidence type="ECO:0000256" key="10">
    <source>
        <dbReference type="ARBA" id="ARBA00022982"/>
    </source>
</evidence>
<evidence type="ECO:0000256" key="4">
    <source>
        <dbReference type="ARBA" id="ARBA00012944"/>
    </source>
</evidence>
<keyword evidence="10 17" id="KW-0249">Electron transport</keyword>
<feature type="transmembrane region" description="Helical" evidence="17">
    <location>
        <begin position="92"/>
        <end position="118"/>
    </location>
</feature>